<dbReference type="InterPro" id="IPR038677">
    <property type="entry name" value="WIF_sf"/>
</dbReference>
<reference evidence="5 6" key="1">
    <citation type="submission" date="2020-04" db="EMBL/GenBank/DDBJ databases">
        <authorList>
            <person name="Alioto T."/>
            <person name="Alioto T."/>
            <person name="Gomez Garrido J."/>
        </authorList>
    </citation>
    <scope>NUCLEOTIDE SEQUENCE [LARGE SCALE GENOMIC DNA]</scope>
</reference>
<dbReference type="AlphaFoldDB" id="A0A8S1DDK2"/>
<evidence type="ECO:0000313" key="5">
    <source>
        <dbReference type="EMBL" id="CAB3375903.1"/>
    </source>
</evidence>
<keyword evidence="1 3" id="KW-0732">Signal</keyword>
<keyword evidence="2" id="KW-0325">Glycoprotein</keyword>
<dbReference type="EMBL" id="CADEPI010000121">
    <property type="protein sequence ID" value="CAB3375903.1"/>
    <property type="molecule type" value="Genomic_DNA"/>
</dbReference>
<protein>
    <recommendedName>
        <fullName evidence="4">WIF domain-containing protein</fullName>
    </recommendedName>
</protein>
<dbReference type="PROSITE" id="PS50814">
    <property type="entry name" value="WIF"/>
    <property type="match status" value="1"/>
</dbReference>
<evidence type="ECO:0000259" key="4">
    <source>
        <dbReference type="PROSITE" id="PS50814"/>
    </source>
</evidence>
<sequence length="92" mass="10164">MELLAAIVLLVILFRRGDAAIQGTAALLLVSHEPTNRVSTLGLSSELYYIRDGVINQYALKFNVPVPANFTKIYFTWRSSSPKKVSSSHALI</sequence>
<dbReference type="Pfam" id="PF02019">
    <property type="entry name" value="WIF"/>
    <property type="match status" value="1"/>
</dbReference>
<feature type="signal peptide" evidence="3">
    <location>
        <begin position="1"/>
        <end position="19"/>
    </location>
</feature>
<keyword evidence="6" id="KW-1185">Reference proteome</keyword>
<accession>A0A8S1DDK2</accession>
<dbReference type="Proteomes" id="UP000494165">
    <property type="component" value="Unassembled WGS sequence"/>
</dbReference>
<evidence type="ECO:0000256" key="1">
    <source>
        <dbReference type="ARBA" id="ARBA00022729"/>
    </source>
</evidence>
<organism evidence="5 6">
    <name type="scientific">Cloeon dipterum</name>
    <dbReference type="NCBI Taxonomy" id="197152"/>
    <lineage>
        <taxon>Eukaryota</taxon>
        <taxon>Metazoa</taxon>
        <taxon>Ecdysozoa</taxon>
        <taxon>Arthropoda</taxon>
        <taxon>Hexapoda</taxon>
        <taxon>Insecta</taxon>
        <taxon>Pterygota</taxon>
        <taxon>Palaeoptera</taxon>
        <taxon>Ephemeroptera</taxon>
        <taxon>Pisciforma</taxon>
        <taxon>Baetidae</taxon>
        <taxon>Cloeon</taxon>
    </lineage>
</organism>
<dbReference type="InterPro" id="IPR003306">
    <property type="entry name" value="WIF"/>
</dbReference>
<gene>
    <name evidence="5" type="ORF">CLODIP_2_CD13726</name>
</gene>
<dbReference type="OrthoDB" id="535945at2759"/>
<name>A0A8S1DDK2_9INSE</name>
<feature type="domain" description="WIF" evidence="4">
    <location>
        <begin position="30"/>
        <end position="92"/>
    </location>
</feature>
<proteinExistence type="predicted"/>
<evidence type="ECO:0000313" key="6">
    <source>
        <dbReference type="Proteomes" id="UP000494165"/>
    </source>
</evidence>
<feature type="chain" id="PRO_5035811518" description="WIF domain-containing protein" evidence="3">
    <location>
        <begin position="20"/>
        <end position="92"/>
    </location>
</feature>
<evidence type="ECO:0000256" key="3">
    <source>
        <dbReference type="SAM" id="SignalP"/>
    </source>
</evidence>
<evidence type="ECO:0000256" key="2">
    <source>
        <dbReference type="ARBA" id="ARBA00023180"/>
    </source>
</evidence>
<comment type="caution">
    <text evidence="5">The sequence shown here is derived from an EMBL/GenBank/DDBJ whole genome shotgun (WGS) entry which is preliminary data.</text>
</comment>
<dbReference type="Gene3D" id="2.60.40.2170">
    <property type="entry name" value="Wnt, WIF domain"/>
    <property type="match status" value="1"/>
</dbReference>